<sequence length="300" mass="33216">MSSPQQKQNIHFVYLTDPTKDSAISSHRAAKSHAARHGHARVRRHRMNKYQQQKDKHEGGNQVPHASASDSAVSAGRTGSAEASSSSHANEGGREIILYPPRASQPLFLETSTISSFHKNVYSVHGLEFNRTEQFLLHHYVTFVIPFGKRHCRKYTNSDVWKRFMLTELIPLALSNSGLLSAILLSSCRSLFKQEQNKYYVELATYYKLACLRSMSELLASQNRQVSDSAIAQASLLAADEINIGDRNTSKQHMDAAKSMVDLKGGNDKLGLNGFLGALVDTLTCAVALRNPIATHIPEP</sequence>
<keyword evidence="1" id="KW-0539">Nucleus</keyword>
<evidence type="ECO:0000313" key="3">
    <source>
        <dbReference type="EMBL" id="PTB45951.1"/>
    </source>
</evidence>
<evidence type="ECO:0000256" key="2">
    <source>
        <dbReference type="SAM" id="MobiDB-lite"/>
    </source>
</evidence>
<accession>A0A2T3ZMC0</accession>
<evidence type="ECO:0000256" key="1">
    <source>
        <dbReference type="ARBA" id="ARBA00023242"/>
    </source>
</evidence>
<dbReference type="Proteomes" id="UP000240493">
    <property type="component" value="Unassembled WGS sequence"/>
</dbReference>
<keyword evidence="4" id="KW-1185">Reference proteome</keyword>
<dbReference type="InterPro" id="IPR021858">
    <property type="entry name" value="Fun_TF"/>
</dbReference>
<dbReference type="PANTHER" id="PTHR37540:SF5">
    <property type="entry name" value="TRANSCRIPTION FACTOR DOMAIN-CONTAINING PROTEIN"/>
    <property type="match status" value="1"/>
</dbReference>
<feature type="compositionally biased region" description="Low complexity" evidence="2">
    <location>
        <begin position="74"/>
        <end position="90"/>
    </location>
</feature>
<dbReference type="OrthoDB" id="5620at2759"/>
<dbReference type="STRING" id="1042311.A0A2T3ZMC0"/>
<dbReference type="EMBL" id="KZ679256">
    <property type="protein sequence ID" value="PTB45951.1"/>
    <property type="molecule type" value="Genomic_DNA"/>
</dbReference>
<feature type="region of interest" description="Disordered" evidence="2">
    <location>
        <begin position="23"/>
        <end position="92"/>
    </location>
</feature>
<dbReference type="Pfam" id="PF11951">
    <property type="entry name" value="Fungal_trans_2"/>
    <property type="match status" value="1"/>
</dbReference>
<dbReference type="AlphaFoldDB" id="A0A2T3ZMC0"/>
<protein>
    <submittedName>
        <fullName evidence="3">Uncharacterized protein</fullName>
    </submittedName>
</protein>
<reference evidence="3 4" key="1">
    <citation type="submission" date="2016-07" db="EMBL/GenBank/DDBJ databases">
        <title>Multiple horizontal gene transfer events from other fungi enriched the ability of initially mycotrophic Trichoderma (Ascomycota) to feed on dead plant biomass.</title>
        <authorList>
            <consortium name="DOE Joint Genome Institute"/>
            <person name="Aerts A."/>
            <person name="Atanasova L."/>
            <person name="Chenthamara K."/>
            <person name="Zhang J."/>
            <person name="Grujic M."/>
            <person name="Henrissat B."/>
            <person name="Kuo A."/>
            <person name="Salamov A."/>
            <person name="Lipzen A."/>
            <person name="Labutti K."/>
            <person name="Barry K."/>
            <person name="Miao Y."/>
            <person name="Rahimi M.J."/>
            <person name="Shen Q."/>
            <person name="Grigoriev I.V."/>
            <person name="Kubicek C.P."/>
            <person name="Druzhinina I.S."/>
        </authorList>
    </citation>
    <scope>NUCLEOTIDE SEQUENCE [LARGE SCALE GENOMIC DNA]</scope>
    <source>
        <strain evidence="3 4">CBS 433.97</strain>
    </source>
</reference>
<feature type="compositionally biased region" description="Basic residues" evidence="2">
    <location>
        <begin position="28"/>
        <end position="48"/>
    </location>
</feature>
<dbReference type="PANTHER" id="PTHR37540">
    <property type="entry name" value="TRANSCRIPTION FACTOR (ACR-2), PUTATIVE-RELATED-RELATED"/>
    <property type="match status" value="1"/>
</dbReference>
<evidence type="ECO:0000313" key="4">
    <source>
        <dbReference type="Proteomes" id="UP000240493"/>
    </source>
</evidence>
<name>A0A2T3ZMC0_TRIA4</name>
<proteinExistence type="predicted"/>
<organism evidence="3 4">
    <name type="scientific">Trichoderma asperellum (strain ATCC 204424 / CBS 433.97 / NBRC 101777)</name>
    <dbReference type="NCBI Taxonomy" id="1042311"/>
    <lineage>
        <taxon>Eukaryota</taxon>
        <taxon>Fungi</taxon>
        <taxon>Dikarya</taxon>
        <taxon>Ascomycota</taxon>
        <taxon>Pezizomycotina</taxon>
        <taxon>Sordariomycetes</taxon>
        <taxon>Hypocreomycetidae</taxon>
        <taxon>Hypocreales</taxon>
        <taxon>Hypocreaceae</taxon>
        <taxon>Trichoderma</taxon>
    </lineage>
</organism>
<gene>
    <name evidence="3" type="ORF">M441DRAFT_74886</name>
</gene>